<evidence type="ECO:0000313" key="1">
    <source>
        <dbReference type="EMBL" id="MFC3444483.1"/>
    </source>
</evidence>
<name>A0ABV7NLW8_9SPHN</name>
<keyword evidence="2" id="KW-1185">Reference proteome</keyword>
<dbReference type="Proteomes" id="UP001595681">
    <property type="component" value="Unassembled WGS sequence"/>
</dbReference>
<dbReference type="RefSeq" id="WP_380799380.1">
    <property type="nucleotide sequence ID" value="NZ_JBHRVU010000007.1"/>
</dbReference>
<protein>
    <submittedName>
        <fullName evidence="1">Uncharacterized protein</fullName>
    </submittedName>
</protein>
<comment type="caution">
    <text evidence="1">The sequence shown here is derived from an EMBL/GenBank/DDBJ whole genome shotgun (WGS) entry which is preliminary data.</text>
</comment>
<accession>A0ABV7NLW8</accession>
<proteinExistence type="predicted"/>
<evidence type="ECO:0000313" key="2">
    <source>
        <dbReference type="Proteomes" id="UP001595681"/>
    </source>
</evidence>
<gene>
    <name evidence="1" type="ORF">ACFOKF_25435</name>
</gene>
<reference evidence="2" key="1">
    <citation type="journal article" date="2019" name="Int. J. Syst. Evol. Microbiol.">
        <title>The Global Catalogue of Microorganisms (GCM) 10K type strain sequencing project: providing services to taxonomists for standard genome sequencing and annotation.</title>
        <authorList>
            <consortium name="The Broad Institute Genomics Platform"/>
            <consortium name="The Broad Institute Genome Sequencing Center for Infectious Disease"/>
            <person name="Wu L."/>
            <person name="Ma J."/>
        </authorList>
    </citation>
    <scope>NUCLEOTIDE SEQUENCE [LARGE SCALE GENOMIC DNA]</scope>
    <source>
        <strain evidence="2">CCM 7491</strain>
    </source>
</reference>
<sequence>MLHESEGDAQGLRLVYRLFDLAADGMDAGDLPRLLDAVQLAGFARGQCHPPLISRR</sequence>
<dbReference type="EMBL" id="JBHRVU010000007">
    <property type="protein sequence ID" value="MFC3444483.1"/>
    <property type="molecule type" value="Genomic_DNA"/>
</dbReference>
<organism evidence="1 2">
    <name type="scientific">Sphingobium rhizovicinum</name>
    <dbReference type="NCBI Taxonomy" id="432308"/>
    <lineage>
        <taxon>Bacteria</taxon>
        <taxon>Pseudomonadati</taxon>
        <taxon>Pseudomonadota</taxon>
        <taxon>Alphaproteobacteria</taxon>
        <taxon>Sphingomonadales</taxon>
        <taxon>Sphingomonadaceae</taxon>
        <taxon>Sphingobium</taxon>
    </lineage>
</organism>